<dbReference type="STRING" id="1353952.A0A165DHR8"/>
<evidence type="ECO:0000256" key="4">
    <source>
        <dbReference type="ARBA" id="ARBA00023242"/>
    </source>
</evidence>
<evidence type="ECO:0000256" key="2">
    <source>
        <dbReference type="ARBA" id="ARBA00005981"/>
    </source>
</evidence>
<dbReference type="InterPro" id="IPR040453">
    <property type="entry name" value="Mnd1_HTH"/>
</dbReference>
<protein>
    <submittedName>
        <fullName evidence="7">Meiotic nuclear division protein 1</fullName>
    </submittedName>
</protein>
<evidence type="ECO:0000259" key="6">
    <source>
        <dbReference type="Pfam" id="PF03962"/>
    </source>
</evidence>
<comment type="similarity">
    <text evidence="2">Belongs to the MND1 family.</text>
</comment>
<dbReference type="InterPro" id="IPR005647">
    <property type="entry name" value="Mnd1"/>
</dbReference>
<reference evidence="7 8" key="1">
    <citation type="journal article" date="2016" name="Mol. Biol. Evol.">
        <title>Comparative Genomics of Early-Diverging Mushroom-Forming Fungi Provides Insights into the Origins of Lignocellulose Decay Capabilities.</title>
        <authorList>
            <person name="Nagy L.G."/>
            <person name="Riley R."/>
            <person name="Tritt A."/>
            <person name="Adam C."/>
            <person name="Daum C."/>
            <person name="Floudas D."/>
            <person name="Sun H."/>
            <person name="Yadav J.S."/>
            <person name="Pangilinan J."/>
            <person name="Larsson K.H."/>
            <person name="Matsuura K."/>
            <person name="Barry K."/>
            <person name="Labutti K."/>
            <person name="Kuo R."/>
            <person name="Ohm R.A."/>
            <person name="Bhattacharya S.S."/>
            <person name="Shirouzu T."/>
            <person name="Yoshinaga Y."/>
            <person name="Martin F.M."/>
            <person name="Grigoriev I.V."/>
            <person name="Hibbett D.S."/>
        </authorList>
    </citation>
    <scope>NUCLEOTIDE SEQUENCE [LARGE SCALE GENOMIC DNA]</scope>
    <source>
        <strain evidence="7 8">HHB12733</strain>
    </source>
</reference>
<proteinExistence type="inferred from homology"/>
<dbReference type="EMBL" id="KV424054">
    <property type="protein sequence ID" value="KZT52818.1"/>
    <property type="molecule type" value="Genomic_DNA"/>
</dbReference>
<dbReference type="GO" id="GO:0007131">
    <property type="term" value="P:reciprocal meiotic recombination"/>
    <property type="evidence" value="ECO:0007669"/>
    <property type="project" value="InterPro"/>
</dbReference>
<evidence type="ECO:0000256" key="1">
    <source>
        <dbReference type="ARBA" id="ARBA00004123"/>
    </source>
</evidence>
<feature type="coiled-coil region" evidence="5">
    <location>
        <begin position="78"/>
        <end position="146"/>
    </location>
</feature>
<keyword evidence="8" id="KW-1185">Reference proteome</keyword>
<comment type="subcellular location">
    <subcellularLocation>
        <location evidence="1">Nucleus</location>
    </subcellularLocation>
</comment>
<dbReference type="GO" id="GO:0005634">
    <property type="term" value="C:nucleus"/>
    <property type="evidence" value="ECO:0007669"/>
    <property type="project" value="UniProtKB-SubCell"/>
</dbReference>
<dbReference type="FunCoup" id="A0A165DHR8">
    <property type="interactions" value="79"/>
</dbReference>
<dbReference type="InParanoid" id="A0A165DHR8"/>
<dbReference type="GO" id="GO:0003690">
    <property type="term" value="F:double-stranded DNA binding"/>
    <property type="evidence" value="ECO:0007669"/>
    <property type="project" value="InterPro"/>
</dbReference>
<name>A0A165DHR8_9BASI</name>
<evidence type="ECO:0000313" key="8">
    <source>
        <dbReference type="Proteomes" id="UP000076842"/>
    </source>
</evidence>
<gene>
    <name evidence="7" type="ORF">CALCODRAFT_441043</name>
</gene>
<accession>A0A165DHR8</accession>
<evidence type="ECO:0000313" key="7">
    <source>
        <dbReference type="EMBL" id="KZT52818.1"/>
    </source>
</evidence>
<dbReference type="Pfam" id="PF03962">
    <property type="entry name" value="Mnd1"/>
    <property type="match status" value="1"/>
</dbReference>
<feature type="domain" description="Mnd1 HTH" evidence="6">
    <location>
        <begin position="15"/>
        <end position="74"/>
    </location>
</feature>
<dbReference type="OrthoDB" id="3365456at2759"/>
<feature type="non-terminal residue" evidence="7">
    <location>
        <position position="1"/>
    </location>
</feature>
<keyword evidence="4" id="KW-0539">Nucleus</keyword>
<dbReference type="Proteomes" id="UP000076842">
    <property type="component" value="Unassembled WGS sequence"/>
</dbReference>
<sequence length="181" mass="20651">QAPRGLSADEKKSKMLEIFRETKEFYQLKELEKLGPKMKGIVSQSVKEVLQELVDDNLVQMDKIGAGNFYWAFPAQEGAALMAKIDEVKKDIDRLTARGKEIEGLMEQERQTRPASEERTKALQQYRQLRHEKDKLQREKAALLQCDAAQVEHKRRGAVLAHEAAERWTGTTPSFGSNDHS</sequence>
<dbReference type="AlphaFoldDB" id="A0A165DHR8"/>
<evidence type="ECO:0000256" key="3">
    <source>
        <dbReference type="ARBA" id="ARBA00023054"/>
    </source>
</evidence>
<keyword evidence="3 5" id="KW-0175">Coiled coil</keyword>
<evidence type="ECO:0000256" key="5">
    <source>
        <dbReference type="SAM" id="Coils"/>
    </source>
</evidence>
<dbReference type="PIRSF" id="PIRSF026991">
    <property type="entry name" value="Mnd1"/>
    <property type="match status" value="1"/>
</dbReference>
<organism evidence="7 8">
    <name type="scientific">Calocera cornea HHB12733</name>
    <dbReference type="NCBI Taxonomy" id="1353952"/>
    <lineage>
        <taxon>Eukaryota</taxon>
        <taxon>Fungi</taxon>
        <taxon>Dikarya</taxon>
        <taxon>Basidiomycota</taxon>
        <taxon>Agaricomycotina</taxon>
        <taxon>Dacrymycetes</taxon>
        <taxon>Dacrymycetales</taxon>
        <taxon>Dacrymycetaceae</taxon>
        <taxon>Calocera</taxon>
    </lineage>
</organism>